<dbReference type="OrthoDB" id="5756833at2"/>
<dbReference type="PROSITE" id="PS51332">
    <property type="entry name" value="B12_BINDING"/>
    <property type="match status" value="1"/>
</dbReference>
<evidence type="ECO:0000256" key="3">
    <source>
        <dbReference type="ARBA" id="ARBA00023307"/>
    </source>
</evidence>
<evidence type="ECO:0000313" key="6">
    <source>
        <dbReference type="Proteomes" id="UP000029500"/>
    </source>
</evidence>
<dbReference type="GO" id="GO:0031419">
    <property type="term" value="F:cobalamin binding"/>
    <property type="evidence" value="ECO:0007669"/>
    <property type="project" value="InterPro"/>
</dbReference>
<dbReference type="EMBL" id="CP009287">
    <property type="protein sequence ID" value="AIQ66633.1"/>
    <property type="molecule type" value="Genomic_DNA"/>
</dbReference>
<proteinExistence type="inferred from homology"/>
<dbReference type="InterPro" id="IPR038719">
    <property type="entry name" value="Phycobilisome_asu/bsu_sf"/>
</dbReference>
<dbReference type="STRING" id="189425.PGRAT_02430"/>
<evidence type="ECO:0000256" key="2">
    <source>
        <dbReference type="ARBA" id="ARBA00022991"/>
    </source>
</evidence>
<accession>A0A089M547</accession>
<evidence type="ECO:0000259" key="4">
    <source>
        <dbReference type="PROSITE" id="PS51332"/>
    </source>
</evidence>
<name>A0A089M547_9BACL</name>
<dbReference type="RefSeq" id="WP_025706046.1">
    <property type="nucleotide sequence ID" value="NZ_CP009287.1"/>
</dbReference>
<protein>
    <submittedName>
        <fullName evidence="5">Cobalamin-binding protein</fullName>
    </submittedName>
</protein>
<organism evidence="5 6">
    <name type="scientific">Paenibacillus graminis</name>
    <dbReference type="NCBI Taxonomy" id="189425"/>
    <lineage>
        <taxon>Bacteria</taxon>
        <taxon>Bacillati</taxon>
        <taxon>Bacillota</taxon>
        <taxon>Bacilli</taxon>
        <taxon>Bacillales</taxon>
        <taxon>Paenibacillaceae</taxon>
        <taxon>Paenibacillus</taxon>
    </lineage>
</organism>
<dbReference type="HOGENOM" id="CLU_064060_0_0_9"/>
<dbReference type="InterPro" id="IPR036594">
    <property type="entry name" value="Meth_synthase_dom"/>
</dbReference>
<dbReference type="KEGG" id="pgm:PGRAT_02430"/>
<keyword evidence="3" id="KW-0089">Bile pigment</keyword>
<dbReference type="SUPFAM" id="SSF46458">
    <property type="entry name" value="Globin-like"/>
    <property type="match status" value="1"/>
</dbReference>
<evidence type="ECO:0000256" key="1">
    <source>
        <dbReference type="ARBA" id="ARBA00008182"/>
    </source>
</evidence>
<keyword evidence="6" id="KW-1185">Reference proteome</keyword>
<dbReference type="InterPro" id="IPR003759">
    <property type="entry name" value="Cbl-bd_cap"/>
</dbReference>
<dbReference type="eggNOG" id="COG5012">
    <property type="taxonomic scope" value="Bacteria"/>
</dbReference>
<dbReference type="InterPro" id="IPR009050">
    <property type="entry name" value="Globin-like_sf"/>
</dbReference>
<dbReference type="Proteomes" id="UP000029500">
    <property type="component" value="Chromosome"/>
</dbReference>
<keyword evidence="2" id="KW-0157">Chromophore</keyword>
<reference evidence="5 6" key="1">
    <citation type="submission" date="2014-08" db="EMBL/GenBank/DDBJ databases">
        <title>Comparative genomics of the Paenibacillus odorifer group.</title>
        <authorList>
            <person name="den Bakker H.C."/>
            <person name="Tsai Y.-C."/>
            <person name="Martin N."/>
            <person name="Korlach J."/>
            <person name="Wiedmann M."/>
        </authorList>
    </citation>
    <scope>NUCLEOTIDE SEQUENCE [LARGE SCALE GENOMIC DNA]</scope>
    <source>
        <strain evidence="5 6">DSM 15220</strain>
    </source>
</reference>
<dbReference type="Gene3D" id="1.10.1240.10">
    <property type="entry name" value="Methionine synthase domain"/>
    <property type="match status" value="1"/>
</dbReference>
<comment type="similarity">
    <text evidence="1">Belongs to the phycobiliprotein family.</text>
</comment>
<dbReference type="InterPro" id="IPR036724">
    <property type="entry name" value="Cobalamin-bd_sf"/>
</dbReference>
<gene>
    <name evidence="5" type="ORF">PGRAT_02430</name>
</gene>
<dbReference type="AlphaFoldDB" id="A0A089M547"/>
<sequence>MFADQQHAGERLKALAEQLAEEVTLRQYERQPGLRQRFGPSGIARTKQDSLYHFRYLAQSVALDSPLLFINYIIWLKVLLAQYKITAEDLQINLDLMKDAISSQVETPEKELIISYLDMGIHHARGEDSLPTFLLPEKPYYHEAEEYLKLLLAGERRKASEFVLGLHEDGVPIRDLYLHLFQNSQYEIGRLWQLGRITVAQEHYCTACTQSIISQLYPRWIEAAQKSKKTLVAVGVGEELHEIGLRMLADFFEMEGWNTCYLGSNMPAEGLIRYLKEQPADLLAVSITMTYHVSEVQRLIASIRTHAGLDRMKILVGGMPFNIDRALWEKVGADGYAPDAKGALEMAAQLIPRN</sequence>
<dbReference type="SUPFAM" id="SSF52242">
    <property type="entry name" value="Cobalamin (vitamin B12)-binding domain"/>
    <property type="match status" value="1"/>
</dbReference>
<feature type="domain" description="B12-binding" evidence="4">
    <location>
        <begin position="228"/>
        <end position="354"/>
    </location>
</feature>
<dbReference type="InterPro" id="IPR006158">
    <property type="entry name" value="Cobalamin-bd"/>
</dbReference>
<dbReference type="Pfam" id="PF02607">
    <property type="entry name" value="B12-binding_2"/>
    <property type="match status" value="1"/>
</dbReference>
<dbReference type="Gene3D" id="3.40.50.280">
    <property type="entry name" value="Cobalamin-binding domain"/>
    <property type="match status" value="1"/>
</dbReference>
<evidence type="ECO:0000313" key="5">
    <source>
        <dbReference type="EMBL" id="AIQ66633.1"/>
    </source>
</evidence>
<dbReference type="Pfam" id="PF02310">
    <property type="entry name" value="B12-binding"/>
    <property type="match status" value="1"/>
</dbReference>
<dbReference type="GO" id="GO:0046872">
    <property type="term" value="F:metal ion binding"/>
    <property type="evidence" value="ECO:0007669"/>
    <property type="project" value="InterPro"/>
</dbReference>
<dbReference type="Gene3D" id="1.10.490.20">
    <property type="entry name" value="Phycocyanins"/>
    <property type="match status" value="1"/>
</dbReference>